<name>A0ABV4W1Z1_9GAMM</name>
<keyword evidence="1" id="KW-0472">Membrane</keyword>
<evidence type="ECO:0000313" key="3">
    <source>
        <dbReference type="Proteomes" id="UP001576762"/>
    </source>
</evidence>
<reference evidence="2 3" key="1">
    <citation type="submission" date="2024-09" db="EMBL/GenBank/DDBJ databases">
        <title>Draft genome sequences of 6 high pH adapted Marinobacter shengliensis sp. isolated from Mariana forearc serpentinite mud volcanoes.</title>
        <authorList>
            <person name="Elkassas S."/>
            <person name="Serres M."/>
            <person name="Michael N."/>
            <person name="Amina P."/>
            <person name="Teodora Z."/>
            <person name="Julie H."/>
        </authorList>
    </citation>
    <scope>NUCLEOTIDE SEQUENCE [LARGE SCALE GENOMIC DNA]</scope>
    <source>
        <strain evidence="2 3">EB4</strain>
    </source>
</reference>
<keyword evidence="3" id="KW-1185">Reference proteome</keyword>
<comment type="caution">
    <text evidence="2">The sequence shown here is derived from an EMBL/GenBank/DDBJ whole genome shotgun (WGS) entry which is preliminary data.</text>
</comment>
<accession>A0ABV4W1Z1</accession>
<feature type="transmembrane region" description="Helical" evidence="1">
    <location>
        <begin position="12"/>
        <end position="32"/>
    </location>
</feature>
<evidence type="ECO:0000313" key="2">
    <source>
        <dbReference type="EMBL" id="MFB2713854.1"/>
    </source>
</evidence>
<protein>
    <submittedName>
        <fullName evidence="2">Uncharacterized protein</fullName>
    </submittedName>
</protein>
<dbReference type="Proteomes" id="UP001576762">
    <property type="component" value="Unassembled WGS sequence"/>
</dbReference>
<dbReference type="EMBL" id="JBHFLD010000001">
    <property type="protein sequence ID" value="MFB2713854.1"/>
    <property type="molecule type" value="Genomic_DNA"/>
</dbReference>
<keyword evidence="1" id="KW-0812">Transmembrane</keyword>
<dbReference type="RefSeq" id="WP_374812213.1">
    <property type="nucleotide sequence ID" value="NZ_JBHFLD010000001.1"/>
</dbReference>
<proteinExistence type="predicted"/>
<evidence type="ECO:0000256" key="1">
    <source>
        <dbReference type="SAM" id="Phobius"/>
    </source>
</evidence>
<keyword evidence="1" id="KW-1133">Transmembrane helix</keyword>
<sequence>MKRDRARAYIRNRLVFLCIILLIAVFTARFLFPQGEPVVQRVQGIIIEINQGEGESLRTGTSTTLRSARVQFADGSETRVMISGPSFQPGQRIQLIEQRFPDGTLRYSYPKAEL</sequence>
<organism evidence="2 3">
    <name type="scientific">Marinobacter shengliensis</name>
    <dbReference type="NCBI Taxonomy" id="1389223"/>
    <lineage>
        <taxon>Bacteria</taxon>
        <taxon>Pseudomonadati</taxon>
        <taxon>Pseudomonadota</taxon>
        <taxon>Gammaproteobacteria</taxon>
        <taxon>Pseudomonadales</taxon>
        <taxon>Marinobacteraceae</taxon>
        <taxon>Marinobacter</taxon>
    </lineage>
</organism>
<gene>
    <name evidence="2" type="ORF">ACE05E_00055</name>
</gene>